<dbReference type="OrthoDB" id="337750at2759"/>
<dbReference type="GO" id="GO:0035861">
    <property type="term" value="C:site of double-strand break"/>
    <property type="evidence" value="ECO:0007669"/>
    <property type="project" value="TreeGrafter"/>
</dbReference>
<dbReference type="AlphaFoldDB" id="A0A8H7PJM1"/>
<dbReference type="Proteomes" id="UP000612746">
    <property type="component" value="Unassembled WGS sequence"/>
</dbReference>
<comment type="subcellular location">
    <subcellularLocation>
        <location evidence="1">Nucleus</location>
    </subcellularLocation>
</comment>
<evidence type="ECO:0000256" key="1">
    <source>
        <dbReference type="ARBA" id="ARBA00004123"/>
    </source>
</evidence>
<dbReference type="EMBL" id="JAEPRA010000015">
    <property type="protein sequence ID" value="KAG2175227.1"/>
    <property type="molecule type" value="Genomic_DNA"/>
</dbReference>
<reference evidence="5" key="1">
    <citation type="submission" date="2020-12" db="EMBL/GenBank/DDBJ databases">
        <title>Metabolic potential, ecology and presence of endohyphal bacteria is reflected in genomic diversity of Mucoromycotina.</title>
        <authorList>
            <person name="Muszewska A."/>
            <person name="Okrasinska A."/>
            <person name="Steczkiewicz K."/>
            <person name="Drgas O."/>
            <person name="Orlowska M."/>
            <person name="Perlinska-Lenart U."/>
            <person name="Aleksandrzak-Piekarczyk T."/>
            <person name="Szatraj K."/>
            <person name="Zielenkiewicz U."/>
            <person name="Pilsyk S."/>
            <person name="Malc E."/>
            <person name="Mieczkowski P."/>
            <person name="Kruszewska J.S."/>
            <person name="Biernat P."/>
            <person name="Pawlowska J."/>
        </authorList>
    </citation>
    <scope>NUCLEOTIDE SEQUENCE</scope>
    <source>
        <strain evidence="5">WA0000051536</strain>
    </source>
</reference>
<evidence type="ECO:0000313" key="6">
    <source>
        <dbReference type="Proteomes" id="UP000612746"/>
    </source>
</evidence>
<protein>
    <recommendedName>
        <fullName evidence="4">Checkpoint protein</fullName>
    </recommendedName>
</protein>
<evidence type="ECO:0000256" key="3">
    <source>
        <dbReference type="ARBA" id="ARBA00023242"/>
    </source>
</evidence>
<keyword evidence="3" id="KW-0539">Nucleus</keyword>
<comment type="caution">
    <text evidence="5">The sequence shown here is derived from an EMBL/GenBank/DDBJ whole genome shotgun (WGS) entry which is preliminary data.</text>
</comment>
<evidence type="ECO:0000313" key="5">
    <source>
        <dbReference type="EMBL" id="KAG2175227.1"/>
    </source>
</evidence>
<dbReference type="PIRSF" id="PIRSF011312">
    <property type="entry name" value="Cell_cycle_HUS1"/>
    <property type="match status" value="1"/>
</dbReference>
<dbReference type="GO" id="GO:0005730">
    <property type="term" value="C:nucleolus"/>
    <property type="evidence" value="ECO:0007669"/>
    <property type="project" value="InterPro"/>
</dbReference>
<dbReference type="GO" id="GO:0033314">
    <property type="term" value="P:mitotic DNA replication checkpoint signaling"/>
    <property type="evidence" value="ECO:0007669"/>
    <property type="project" value="TreeGrafter"/>
</dbReference>
<dbReference type="PANTHER" id="PTHR12900">
    <property type="entry name" value="MITOTIC AND DNA DAMAGE CHECKPOINT PROTEIN HUS1"/>
    <property type="match status" value="1"/>
</dbReference>
<name>A0A8H7PJM1_9FUNG</name>
<proteinExistence type="inferred from homology"/>
<comment type="similarity">
    <text evidence="2 4">Belongs to the HUS1 family.</text>
</comment>
<dbReference type="PANTHER" id="PTHR12900:SF0">
    <property type="entry name" value="CHECKPOINT PROTEIN"/>
    <property type="match status" value="1"/>
</dbReference>
<gene>
    <name evidence="5" type="ORF">INT44_007715</name>
</gene>
<dbReference type="GO" id="GO:0000723">
    <property type="term" value="P:telomere maintenance"/>
    <property type="evidence" value="ECO:0007669"/>
    <property type="project" value="TreeGrafter"/>
</dbReference>
<evidence type="ECO:0000256" key="4">
    <source>
        <dbReference type="PIRNR" id="PIRNR011312"/>
    </source>
</evidence>
<dbReference type="GO" id="GO:0044778">
    <property type="term" value="P:meiotic DNA integrity checkpoint signaling"/>
    <property type="evidence" value="ECO:0007669"/>
    <property type="project" value="TreeGrafter"/>
</dbReference>
<accession>A0A8H7PJM1</accession>
<dbReference type="GO" id="GO:0031573">
    <property type="term" value="P:mitotic intra-S DNA damage checkpoint signaling"/>
    <property type="evidence" value="ECO:0007669"/>
    <property type="project" value="TreeGrafter"/>
</dbReference>
<dbReference type="GO" id="GO:0006289">
    <property type="term" value="P:nucleotide-excision repair"/>
    <property type="evidence" value="ECO:0007669"/>
    <property type="project" value="TreeGrafter"/>
</dbReference>
<dbReference type="Pfam" id="PF04005">
    <property type="entry name" value="Hus1"/>
    <property type="match status" value="1"/>
</dbReference>
<organism evidence="5 6">
    <name type="scientific">Umbelopsis vinacea</name>
    <dbReference type="NCBI Taxonomy" id="44442"/>
    <lineage>
        <taxon>Eukaryota</taxon>
        <taxon>Fungi</taxon>
        <taxon>Fungi incertae sedis</taxon>
        <taxon>Mucoromycota</taxon>
        <taxon>Mucoromycotina</taxon>
        <taxon>Umbelopsidomycetes</taxon>
        <taxon>Umbelopsidales</taxon>
        <taxon>Umbelopsidaceae</taxon>
        <taxon>Umbelopsis</taxon>
    </lineage>
</organism>
<sequence>MLILPHTTRTIPQGTLFSSFRISSALQGSEIPLDLRLEDLAQAMKSAQEFHNVSLQLIKKPSASGDSRHQAYLEFVMGNDNQQGRDIALTFEIPVRRIPTNARATIREPLDNRVPEAAILLPNLLSLRSDINLLKSQTRYITLSANMAGEFRWRVDTELVTMEKQYNQLENPSIADGPGILQEYPDRSRDMFASARIPMEDLVNFLNCYHLSPGNVVCAIHDERHITLHVAIHFESFLDHASNYRNEPTMMTYYIPAHID</sequence>
<dbReference type="InterPro" id="IPR007150">
    <property type="entry name" value="HUS1/Mec3"/>
</dbReference>
<dbReference type="InterPro" id="IPR016580">
    <property type="entry name" value="HUS1"/>
</dbReference>
<evidence type="ECO:0000256" key="2">
    <source>
        <dbReference type="ARBA" id="ARBA00005563"/>
    </source>
</evidence>
<keyword evidence="6" id="KW-1185">Reference proteome</keyword>
<dbReference type="GO" id="GO:0000724">
    <property type="term" value="P:double-strand break repair via homologous recombination"/>
    <property type="evidence" value="ECO:0007669"/>
    <property type="project" value="TreeGrafter"/>
</dbReference>
<dbReference type="GO" id="GO:0030896">
    <property type="term" value="C:checkpoint clamp complex"/>
    <property type="evidence" value="ECO:0007669"/>
    <property type="project" value="InterPro"/>
</dbReference>
<dbReference type="Gene3D" id="3.70.10.10">
    <property type="match status" value="1"/>
</dbReference>